<sequence>MTVDRPPSAFSTSGEEAITRSIGVALRPSAQRLEASALSEFYEIQRITDTIINGDFKRIALQFPDELLHDSVPIYRLLKQKVGDGRDLYVLADTSYGSCCVDEVAAQHVDADLVVHYGHACMSKTSRLPVVYVFGRKSIDVQDCVEGLTKIVAGIADATETTKKSALIRHDVAYTYRAGDIVRRLRDETGASILYHEVPTRVDPDPAQEQAPLDFTSNSDVIRQAQASTGSSGNPAMDGAHISIIYIGEESLALTNLLMIHSSSDVYSYNPITKSSRLESERTNRLLMRRFAAVQKARDADVFGILVGTLGVASYLPLISHLRKILAKAQKKSYTISVGKLNPAKLGNFMEIECFVLAACPENSVIEAKEFHRSIITPYELKVALQAEGTWSGRYVLDFDRLLAEYSGNDGGNNDEDRDPDQPTFSLVTGKYRHARRFGAPPPQSDDGNGSSNAVAPRDEDGTMTTLADSAAVTYLRSRSYQGLDGRVGEDTPSILEQGRSGIARGYTVTS</sequence>
<evidence type="ECO:0000256" key="10">
    <source>
        <dbReference type="RuleBase" id="RU364133"/>
    </source>
</evidence>
<evidence type="ECO:0000256" key="7">
    <source>
        <dbReference type="ARBA" id="ARBA00023014"/>
    </source>
</evidence>
<dbReference type="InParanoid" id="A0A0D0CR84"/>
<dbReference type="GO" id="GO:0051536">
    <property type="term" value="F:iron-sulfur cluster binding"/>
    <property type="evidence" value="ECO:0007669"/>
    <property type="project" value="UniProtKB-KW"/>
</dbReference>
<evidence type="ECO:0000256" key="6">
    <source>
        <dbReference type="ARBA" id="ARBA00023004"/>
    </source>
</evidence>
<comment type="function">
    <text evidence="9">Required for the first step of diphthamide biosynthesis, a post-translational modification of histidine which occurs in elongation factor 2. DPH1 and DPH2 transfer a 3-amino-3-carboxypropyl (ACP) group from S-adenosyl-L-methionine (SAM) to a histidine residue, the reaction is assisted by a reduction system comprising DPH3 and a NADH-dependent reductase, predominantly CBR1. Facilitates the reduction of the catalytic iron-sulfur cluster found in the DPH1 subunit.</text>
</comment>
<dbReference type="EMBL" id="KN826803">
    <property type="protein sequence ID" value="KIK77868.1"/>
    <property type="molecule type" value="Genomic_DNA"/>
</dbReference>
<keyword evidence="10" id="KW-0963">Cytoplasm</keyword>
<dbReference type="SFLD" id="SFLDG01121">
    <property type="entry name" value="Diphthamide_biosynthesis"/>
    <property type="match status" value="1"/>
</dbReference>
<dbReference type="AlphaFoldDB" id="A0A0D0CR84"/>
<keyword evidence="13" id="KW-1185">Reference proteome</keyword>
<comment type="pathway">
    <text evidence="2 10">Protein modification; peptidyl-diphthamide biosynthesis.</text>
</comment>
<evidence type="ECO:0000256" key="11">
    <source>
        <dbReference type="SAM" id="MobiDB-lite"/>
    </source>
</evidence>
<evidence type="ECO:0000256" key="2">
    <source>
        <dbReference type="ARBA" id="ARBA00005156"/>
    </source>
</evidence>
<dbReference type="STRING" id="930991.A0A0D0CR84"/>
<evidence type="ECO:0000256" key="4">
    <source>
        <dbReference type="ARBA" id="ARBA00021914"/>
    </source>
</evidence>
<comment type="subunit">
    <text evidence="8">Component of the 2-(3-amino-3-carboxypropyl)histidine synthase complex composed of DPH1, DPH2, DPH3 and a NADH-dependent reductase, predominantly CBR1.</text>
</comment>
<organism evidence="12 13">
    <name type="scientific">Paxillus rubicundulus Ve08.2h10</name>
    <dbReference type="NCBI Taxonomy" id="930991"/>
    <lineage>
        <taxon>Eukaryota</taxon>
        <taxon>Fungi</taxon>
        <taxon>Dikarya</taxon>
        <taxon>Basidiomycota</taxon>
        <taxon>Agaricomycotina</taxon>
        <taxon>Agaricomycetes</taxon>
        <taxon>Agaricomycetidae</taxon>
        <taxon>Boletales</taxon>
        <taxon>Paxilineae</taxon>
        <taxon>Paxillaceae</taxon>
        <taxon>Paxillus</taxon>
    </lineage>
</organism>
<dbReference type="HOGENOM" id="CLU_015210_1_0_1"/>
<dbReference type="GO" id="GO:0090560">
    <property type="term" value="F:2-(3-amino-3-carboxypropyl)histidine synthase activity"/>
    <property type="evidence" value="ECO:0007669"/>
    <property type="project" value="InterPro"/>
</dbReference>
<dbReference type="GO" id="GO:0046872">
    <property type="term" value="F:metal ion binding"/>
    <property type="evidence" value="ECO:0007669"/>
    <property type="project" value="UniProtKB-KW"/>
</dbReference>
<evidence type="ECO:0000313" key="13">
    <source>
        <dbReference type="Proteomes" id="UP000054538"/>
    </source>
</evidence>
<keyword evidence="7 10" id="KW-0411">Iron-sulfur</keyword>
<evidence type="ECO:0000256" key="8">
    <source>
        <dbReference type="ARBA" id="ARBA00034128"/>
    </source>
</evidence>
<reference evidence="13" key="2">
    <citation type="submission" date="2015-01" db="EMBL/GenBank/DDBJ databases">
        <title>Evolutionary Origins and Diversification of the Mycorrhizal Mutualists.</title>
        <authorList>
            <consortium name="DOE Joint Genome Institute"/>
            <consortium name="Mycorrhizal Genomics Consortium"/>
            <person name="Kohler A."/>
            <person name="Kuo A."/>
            <person name="Nagy L.G."/>
            <person name="Floudas D."/>
            <person name="Copeland A."/>
            <person name="Barry K.W."/>
            <person name="Cichocki N."/>
            <person name="Veneault-Fourrey C."/>
            <person name="LaButti K."/>
            <person name="Lindquist E.A."/>
            <person name="Lipzen A."/>
            <person name="Lundell T."/>
            <person name="Morin E."/>
            <person name="Murat C."/>
            <person name="Riley R."/>
            <person name="Ohm R."/>
            <person name="Sun H."/>
            <person name="Tunlid A."/>
            <person name="Henrissat B."/>
            <person name="Grigoriev I.V."/>
            <person name="Hibbett D.S."/>
            <person name="Martin F."/>
        </authorList>
    </citation>
    <scope>NUCLEOTIDE SEQUENCE [LARGE SCALE GENOMIC DNA]</scope>
    <source>
        <strain evidence="13">Ve08.2h10</strain>
    </source>
</reference>
<feature type="region of interest" description="Disordered" evidence="11">
    <location>
        <begin position="436"/>
        <end position="462"/>
    </location>
</feature>
<dbReference type="InterPro" id="IPR010014">
    <property type="entry name" value="DHP2"/>
</dbReference>
<dbReference type="Proteomes" id="UP000054538">
    <property type="component" value="Unassembled WGS sequence"/>
</dbReference>
<dbReference type="Pfam" id="PF01866">
    <property type="entry name" value="Diphthamide_syn"/>
    <property type="match status" value="1"/>
</dbReference>
<dbReference type="GO" id="GO:0017183">
    <property type="term" value="P:protein histidyl modification to diphthamide"/>
    <property type="evidence" value="ECO:0007669"/>
    <property type="project" value="UniProtKB-UniPathway"/>
</dbReference>
<keyword evidence="5 10" id="KW-0479">Metal-binding</keyword>
<dbReference type="Gene3D" id="3.40.50.11840">
    <property type="entry name" value="Diphthamide synthesis DPH1/DPH2 domain 1"/>
    <property type="match status" value="1"/>
</dbReference>
<gene>
    <name evidence="12" type="ORF">PAXRUDRAFT_834830</name>
</gene>
<dbReference type="UniPathway" id="UPA00559"/>
<dbReference type="FunFam" id="3.40.50.11840:FF:000002">
    <property type="entry name" value="2-(3-amino-3-carboxypropyl)histidine synthase subunit 2"/>
    <property type="match status" value="1"/>
</dbReference>
<dbReference type="GO" id="GO:0005737">
    <property type="term" value="C:cytoplasm"/>
    <property type="evidence" value="ECO:0007669"/>
    <property type="project" value="UniProtKB-SubCell"/>
</dbReference>
<dbReference type="Gene3D" id="3.40.50.11860">
    <property type="entry name" value="Diphthamide synthesis DPH1/DPH2 domain 3"/>
    <property type="match status" value="1"/>
</dbReference>
<evidence type="ECO:0000256" key="1">
    <source>
        <dbReference type="ARBA" id="ARBA00001966"/>
    </source>
</evidence>
<dbReference type="SFLD" id="SFLDS00032">
    <property type="entry name" value="Radical_SAM_3-amino-3-carboxyp"/>
    <property type="match status" value="1"/>
</dbReference>
<evidence type="ECO:0000256" key="5">
    <source>
        <dbReference type="ARBA" id="ARBA00022723"/>
    </source>
</evidence>
<dbReference type="InterPro" id="IPR016435">
    <property type="entry name" value="DPH1/DPH2"/>
</dbReference>
<proteinExistence type="inferred from homology"/>
<accession>A0A0D0CR84</accession>
<dbReference type="OrthoDB" id="449241at2759"/>
<name>A0A0D0CR84_9AGAM</name>
<comment type="subcellular location">
    <subcellularLocation>
        <location evidence="10">Cytoplasm</location>
    </subcellularLocation>
</comment>
<keyword evidence="6 10" id="KW-0408">Iron</keyword>
<evidence type="ECO:0000313" key="12">
    <source>
        <dbReference type="EMBL" id="KIK77868.1"/>
    </source>
</evidence>
<dbReference type="FunFam" id="3.40.50.11860:FF:000001">
    <property type="entry name" value="2-(3-amino-3-carboxypropyl)histidine synthase subunit 2"/>
    <property type="match status" value="1"/>
</dbReference>
<dbReference type="InterPro" id="IPR042265">
    <property type="entry name" value="DPH1/DPH2_3"/>
</dbReference>
<reference evidence="12 13" key="1">
    <citation type="submission" date="2014-04" db="EMBL/GenBank/DDBJ databases">
        <authorList>
            <consortium name="DOE Joint Genome Institute"/>
            <person name="Kuo A."/>
            <person name="Kohler A."/>
            <person name="Jargeat P."/>
            <person name="Nagy L.G."/>
            <person name="Floudas D."/>
            <person name="Copeland A."/>
            <person name="Barry K.W."/>
            <person name="Cichocki N."/>
            <person name="Veneault-Fourrey C."/>
            <person name="LaButti K."/>
            <person name="Lindquist E.A."/>
            <person name="Lipzen A."/>
            <person name="Lundell T."/>
            <person name="Morin E."/>
            <person name="Murat C."/>
            <person name="Sun H."/>
            <person name="Tunlid A."/>
            <person name="Henrissat B."/>
            <person name="Grigoriev I.V."/>
            <person name="Hibbett D.S."/>
            <person name="Martin F."/>
            <person name="Nordberg H.P."/>
            <person name="Cantor M.N."/>
            <person name="Hua S.X."/>
        </authorList>
    </citation>
    <scope>NUCLEOTIDE SEQUENCE [LARGE SCALE GENOMIC DNA]</scope>
    <source>
        <strain evidence="12 13">Ve08.2h10</strain>
    </source>
</reference>
<comment type="similarity">
    <text evidence="3 10">Belongs to the DPH1/DPH2 family. DPH2 subfamily.</text>
</comment>
<comment type="cofactor">
    <cofactor evidence="1">
        <name>[4Fe-4S] cluster</name>
        <dbReference type="ChEBI" id="CHEBI:49883"/>
    </cofactor>
</comment>
<dbReference type="PANTHER" id="PTHR10762:SF2">
    <property type="entry name" value="2-(3-AMINO-3-CARBOXYPROPYL)HISTIDINE SYNTHASE SUBUNIT 2"/>
    <property type="match status" value="1"/>
</dbReference>
<evidence type="ECO:0000256" key="9">
    <source>
        <dbReference type="ARBA" id="ARBA00054092"/>
    </source>
</evidence>
<dbReference type="FunCoup" id="A0A0D0CR84">
    <property type="interactions" value="720"/>
</dbReference>
<dbReference type="SFLD" id="SFLDF00408">
    <property type="entry name" value="Diphthamide_biosynthesis_famil"/>
    <property type="match status" value="1"/>
</dbReference>
<protein>
    <recommendedName>
        <fullName evidence="4 10">2-(3-amino-3-carboxypropyl)histidine synthase subunit 2</fullName>
    </recommendedName>
</protein>
<comment type="function">
    <text evidence="10">Required for the first step of diphthamide biosynthesis, a post-translational modification of histidine which occurs in elongation factor 2. DPH1 and DPH2 transfer a 3-amino-3-carboxypropyl (ACP) group from S-adenosyl-L-methionine (SAM) to a histidine residue, the reaction is assisted by a reduction system comprising DPH3 and a NADH-dependent reductase. Facilitates the reduction of the catalytic iron-sulfur cluster found in the DPH1 subunit.</text>
</comment>
<dbReference type="NCBIfam" id="TIGR00272">
    <property type="entry name" value="DPH2"/>
    <property type="match status" value="1"/>
</dbReference>
<dbReference type="NCBIfam" id="TIGR00322">
    <property type="entry name" value="diphth2_R"/>
    <property type="match status" value="1"/>
</dbReference>
<dbReference type="PANTHER" id="PTHR10762">
    <property type="entry name" value="DIPHTHAMIDE BIOSYNTHESIS PROTEIN"/>
    <property type="match status" value="1"/>
</dbReference>
<dbReference type="InterPro" id="IPR042263">
    <property type="entry name" value="DPH1/DPH2_1"/>
</dbReference>
<evidence type="ECO:0000256" key="3">
    <source>
        <dbReference type="ARBA" id="ARBA00006179"/>
    </source>
</evidence>